<reference evidence="10 11" key="1">
    <citation type="journal article" date="2024" name="Ann. Entomol. Soc. Am.">
        <title>Genomic analyses of the southern and eastern yellowjacket wasps (Hymenoptera: Vespidae) reveal evolutionary signatures of social life.</title>
        <authorList>
            <person name="Catto M.A."/>
            <person name="Caine P.B."/>
            <person name="Orr S.E."/>
            <person name="Hunt B.G."/>
            <person name="Goodisman M.A.D."/>
        </authorList>
    </citation>
    <scope>NUCLEOTIDE SEQUENCE [LARGE SCALE GENOMIC DNA]</scope>
    <source>
        <strain evidence="10">233</strain>
        <tissue evidence="10">Head and thorax</tissue>
    </source>
</reference>
<dbReference type="EMBL" id="JAUDFV010000152">
    <property type="protein sequence ID" value="KAL2717878.1"/>
    <property type="molecule type" value="Genomic_DNA"/>
</dbReference>
<evidence type="ECO:0000256" key="1">
    <source>
        <dbReference type="ARBA" id="ARBA00004651"/>
    </source>
</evidence>
<keyword evidence="11" id="KW-1185">Reference proteome</keyword>
<protein>
    <submittedName>
        <fullName evidence="10">Uncharacterized protein</fullName>
    </submittedName>
</protein>
<evidence type="ECO:0000256" key="4">
    <source>
        <dbReference type="ARBA" id="ARBA00022989"/>
    </source>
</evidence>
<dbReference type="AlphaFoldDB" id="A0ABD2AB88"/>
<evidence type="ECO:0000313" key="10">
    <source>
        <dbReference type="EMBL" id="KAL2717878.1"/>
    </source>
</evidence>
<name>A0ABD2AB88_VESSQ</name>
<proteinExistence type="predicted"/>
<sequence length="678" mass="79780">MTYVYLGMILCLILIPTEIQSKFDDIQNGNMSTRSKLTIEITENFKRMMNYVRNSKEFEPFMFSLLLSDTKSNVLVTLLQHISIDFIHGYRISVNDFLSLCTWKDEGRITWILPIDDLDDLEVLIYLHEKLWKANNQYLIIFLGEETSMKTWKTIFEELWLKFNVYRILVSSITDEFRCFLNYRPFDVTTNGFGKVHKSCFDDVEEYSTKRRTNSVTSVLSGDISLFENFEKVNGYPIKITVFPSMMMCINVDENNIVHYTKLDANVMKTLKSSLNANFDINILRKNTEIDPFQESLQDIKDHKSEIVFTSLFVKDYNDSYLYQFTTTIGEDKLCFIAPTKGYLPKSYMPFLPFTKDLWMTLACYNILMTIFWMILKYLSYSFRNNKPITCPLGEMFWNIRRKKLARDNILLKKKKDNSRSRKNKEPPEIHPYVIRCTELIILFCNPFEKAYTPALRIFLSSSLLFGLVIVGLYNNWLMWTLSKPLRYPEIETVEDVADSNYTIVTKYLNLKADTFIENDPLDTKLRNKIIVLNSDKPTNYFVAFDRSVIALGRFTSTKLENYSNYYDDDGNKLIHVVGECPVTYTLSYVIRLNSPYTERINNLLLRIQQFGFINFWYEEMTYPFLIEEKKMKLALSEKKKKLTLEHYSLAFLGLFIGLIGCFLVFLGEIHYAKCRRC</sequence>
<evidence type="ECO:0000256" key="3">
    <source>
        <dbReference type="ARBA" id="ARBA00022692"/>
    </source>
</evidence>
<feature type="transmembrane region" description="Helical" evidence="8">
    <location>
        <begin position="358"/>
        <end position="379"/>
    </location>
</feature>
<keyword evidence="5 8" id="KW-0472">Membrane</keyword>
<keyword evidence="2" id="KW-1003">Cell membrane</keyword>
<keyword evidence="4 8" id="KW-1133">Transmembrane helix</keyword>
<evidence type="ECO:0000256" key="2">
    <source>
        <dbReference type="ARBA" id="ARBA00022475"/>
    </source>
</evidence>
<dbReference type="Proteomes" id="UP001607302">
    <property type="component" value="Unassembled WGS sequence"/>
</dbReference>
<dbReference type="PANTHER" id="PTHR42643:SF38">
    <property type="entry name" value="IONOTROPIC RECEPTOR 100A"/>
    <property type="match status" value="1"/>
</dbReference>
<keyword evidence="3 8" id="KW-0812">Transmembrane</keyword>
<evidence type="ECO:0000256" key="5">
    <source>
        <dbReference type="ARBA" id="ARBA00023136"/>
    </source>
</evidence>
<feature type="signal peptide" evidence="9">
    <location>
        <begin position="1"/>
        <end position="21"/>
    </location>
</feature>
<evidence type="ECO:0000256" key="8">
    <source>
        <dbReference type="SAM" id="Phobius"/>
    </source>
</evidence>
<gene>
    <name evidence="10" type="ORF">V1478_011754</name>
</gene>
<organism evidence="10 11">
    <name type="scientific">Vespula squamosa</name>
    <name type="common">Southern yellow jacket</name>
    <name type="synonym">Wasp</name>
    <dbReference type="NCBI Taxonomy" id="30214"/>
    <lineage>
        <taxon>Eukaryota</taxon>
        <taxon>Metazoa</taxon>
        <taxon>Ecdysozoa</taxon>
        <taxon>Arthropoda</taxon>
        <taxon>Hexapoda</taxon>
        <taxon>Insecta</taxon>
        <taxon>Pterygota</taxon>
        <taxon>Neoptera</taxon>
        <taxon>Endopterygota</taxon>
        <taxon>Hymenoptera</taxon>
        <taxon>Apocrita</taxon>
        <taxon>Aculeata</taxon>
        <taxon>Vespoidea</taxon>
        <taxon>Vespidae</taxon>
        <taxon>Vespinae</taxon>
        <taxon>Vespula</taxon>
    </lineage>
</organism>
<comment type="caution">
    <text evidence="10">The sequence shown here is derived from an EMBL/GenBank/DDBJ whole genome shotgun (WGS) entry which is preliminary data.</text>
</comment>
<keyword evidence="6" id="KW-0675">Receptor</keyword>
<feature type="transmembrane region" description="Helical" evidence="8">
    <location>
        <begin position="648"/>
        <end position="667"/>
    </location>
</feature>
<dbReference type="GO" id="GO:0005886">
    <property type="term" value="C:plasma membrane"/>
    <property type="evidence" value="ECO:0007669"/>
    <property type="project" value="UniProtKB-SubCell"/>
</dbReference>
<evidence type="ECO:0000256" key="9">
    <source>
        <dbReference type="SAM" id="SignalP"/>
    </source>
</evidence>
<dbReference type="InterPro" id="IPR052192">
    <property type="entry name" value="Insect_Ionotropic_Sensory_Rcpt"/>
</dbReference>
<keyword evidence="7" id="KW-0325">Glycoprotein</keyword>
<feature type="chain" id="PRO_5044821740" evidence="9">
    <location>
        <begin position="22"/>
        <end position="678"/>
    </location>
</feature>
<feature type="transmembrane region" description="Helical" evidence="8">
    <location>
        <begin position="458"/>
        <end position="477"/>
    </location>
</feature>
<accession>A0ABD2AB88</accession>
<dbReference type="SUPFAM" id="SSF53850">
    <property type="entry name" value="Periplasmic binding protein-like II"/>
    <property type="match status" value="1"/>
</dbReference>
<dbReference type="PANTHER" id="PTHR42643">
    <property type="entry name" value="IONOTROPIC RECEPTOR 20A-RELATED"/>
    <property type="match status" value="1"/>
</dbReference>
<keyword evidence="9" id="KW-0732">Signal</keyword>
<comment type="subcellular location">
    <subcellularLocation>
        <location evidence="1">Cell membrane</location>
        <topology evidence="1">Multi-pass membrane protein</topology>
    </subcellularLocation>
</comment>
<evidence type="ECO:0000313" key="11">
    <source>
        <dbReference type="Proteomes" id="UP001607302"/>
    </source>
</evidence>
<evidence type="ECO:0000256" key="6">
    <source>
        <dbReference type="ARBA" id="ARBA00023170"/>
    </source>
</evidence>
<evidence type="ECO:0000256" key="7">
    <source>
        <dbReference type="ARBA" id="ARBA00023180"/>
    </source>
</evidence>